<dbReference type="OrthoDB" id="90756at2759"/>
<reference evidence="2" key="1">
    <citation type="journal article" date="2015" name="Nat. Genet.">
        <title>The genome and transcriptome of the zoonotic hookworm Ancylostoma ceylanicum identify infection-specific gene families.</title>
        <authorList>
            <person name="Schwarz E.M."/>
            <person name="Hu Y."/>
            <person name="Antoshechkin I."/>
            <person name="Miller M.M."/>
            <person name="Sternberg P.W."/>
            <person name="Aroian R.V."/>
        </authorList>
    </citation>
    <scope>NUCLEOTIDE SEQUENCE</scope>
    <source>
        <strain evidence="2">HY135</strain>
    </source>
</reference>
<protein>
    <submittedName>
        <fullName evidence="1">Uncharacterized protein</fullName>
    </submittedName>
</protein>
<organism evidence="1 2">
    <name type="scientific">Ancylostoma ceylanicum</name>
    <dbReference type="NCBI Taxonomy" id="53326"/>
    <lineage>
        <taxon>Eukaryota</taxon>
        <taxon>Metazoa</taxon>
        <taxon>Ecdysozoa</taxon>
        <taxon>Nematoda</taxon>
        <taxon>Chromadorea</taxon>
        <taxon>Rhabditida</taxon>
        <taxon>Rhabditina</taxon>
        <taxon>Rhabditomorpha</taxon>
        <taxon>Strongyloidea</taxon>
        <taxon>Ancylostomatidae</taxon>
        <taxon>Ancylostomatinae</taxon>
        <taxon>Ancylostoma</taxon>
    </lineage>
</organism>
<keyword evidence="2" id="KW-1185">Reference proteome</keyword>
<name>A0A016T388_9BILA</name>
<dbReference type="EMBL" id="JARK01001478">
    <property type="protein sequence ID" value="EYB97190.1"/>
    <property type="molecule type" value="Genomic_DNA"/>
</dbReference>
<dbReference type="Proteomes" id="UP000024635">
    <property type="component" value="Unassembled WGS sequence"/>
</dbReference>
<comment type="caution">
    <text evidence="1">The sequence shown here is derived from an EMBL/GenBank/DDBJ whole genome shotgun (WGS) entry which is preliminary data.</text>
</comment>
<dbReference type="AlphaFoldDB" id="A0A016T388"/>
<evidence type="ECO:0000313" key="1">
    <source>
        <dbReference type="EMBL" id="EYB97190.1"/>
    </source>
</evidence>
<proteinExistence type="predicted"/>
<accession>A0A016T388</accession>
<evidence type="ECO:0000313" key="2">
    <source>
        <dbReference type="Proteomes" id="UP000024635"/>
    </source>
</evidence>
<sequence>MDGGVKVPLLYAIMESKERTDYEEVLCHLKDRLVGFGMDLEPPAGVGLSESCHSRRPHCVSAVCTPGLCIPSCFVMEQAA</sequence>
<gene>
    <name evidence="1" type="primary">Acey_s0142.g2289</name>
    <name evidence="1" type="ORF">Y032_0142g2289</name>
</gene>